<evidence type="ECO:0000313" key="2">
    <source>
        <dbReference type="EMBL" id="SDF31904.1"/>
    </source>
</evidence>
<feature type="transmembrane region" description="Helical" evidence="1">
    <location>
        <begin position="111"/>
        <end position="132"/>
    </location>
</feature>
<dbReference type="RefSeq" id="WP_090152462.1">
    <property type="nucleotide sequence ID" value="NZ_FNAN01000010.1"/>
</dbReference>
<evidence type="ECO:0000256" key="1">
    <source>
        <dbReference type="SAM" id="Phobius"/>
    </source>
</evidence>
<sequence length="179" mass="20523">MNIDDLKSDWRNAGHESLSEKELAAMTRVRNHPALRKLRIKFMTEMVALTALLLLFYDGFDGAQKPLAVNAMLILSIALYITNNALGYLHIQNPMVSGNLREALARQVHSLRRMAAFSLVSSVVYAAALLRFLTYQTVFTQRKYIILSALIITFILLFAYSWISWQRKIAHFRQLEADF</sequence>
<proteinExistence type="predicted"/>
<dbReference type="OrthoDB" id="954677at2"/>
<dbReference type="AlphaFoldDB" id="A0A1G7K4D8"/>
<dbReference type="Proteomes" id="UP000198748">
    <property type="component" value="Unassembled WGS sequence"/>
</dbReference>
<keyword evidence="1" id="KW-0812">Transmembrane</keyword>
<accession>A0A1G7K4D8</accession>
<evidence type="ECO:0000313" key="3">
    <source>
        <dbReference type="Proteomes" id="UP000198748"/>
    </source>
</evidence>
<keyword evidence="3" id="KW-1185">Reference proteome</keyword>
<keyword evidence="1" id="KW-1133">Transmembrane helix</keyword>
<dbReference type="EMBL" id="FNAN01000010">
    <property type="protein sequence ID" value="SDF31904.1"/>
    <property type="molecule type" value="Genomic_DNA"/>
</dbReference>
<gene>
    <name evidence="2" type="ORF">SAMN04487996_11010</name>
</gene>
<keyword evidence="1" id="KW-0472">Membrane</keyword>
<feature type="transmembrane region" description="Helical" evidence="1">
    <location>
        <begin position="144"/>
        <end position="163"/>
    </location>
</feature>
<protein>
    <submittedName>
        <fullName evidence="2">Uncharacterized protein</fullName>
    </submittedName>
</protein>
<feature type="transmembrane region" description="Helical" evidence="1">
    <location>
        <begin position="38"/>
        <end position="57"/>
    </location>
</feature>
<dbReference type="STRING" id="659014.SAMN04487996_11010"/>
<feature type="transmembrane region" description="Helical" evidence="1">
    <location>
        <begin position="69"/>
        <end position="91"/>
    </location>
</feature>
<reference evidence="3" key="1">
    <citation type="submission" date="2016-10" db="EMBL/GenBank/DDBJ databases">
        <authorList>
            <person name="Varghese N."/>
            <person name="Submissions S."/>
        </authorList>
    </citation>
    <scope>NUCLEOTIDE SEQUENCE [LARGE SCALE GENOMIC DNA]</scope>
    <source>
        <strain evidence="3">DSM 25329</strain>
    </source>
</reference>
<name>A0A1G7K4D8_9BACT</name>
<organism evidence="2 3">
    <name type="scientific">Dyadobacter soli</name>
    <dbReference type="NCBI Taxonomy" id="659014"/>
    <lineage>
        <taxon>Bacteria</taxon>
        <taxon>Pseudomonadati</taxon>
        <taxon>Bacteroidota</taxon>
        <taxon>Cytophagia</taxon>
        <taxon>Cytophagales</taxon>
        <taxon>Spirosomataceae</taxon>
        <taxon>Dyadobacter</taxon>
    </lineage>
</organism>